<dbReference type="InterPro" id="IPR000859">
    <property type="entry name" value="CUB_dom"/>
</dbReference>
<gene>
    <name evidence="5" type="ORF">PENTCL1PPCAC_855</name>
</gene>
<keyword evidence="6" id="KW-1185">Reference proteome</keyword>
<evidence type="ECO:0000256" key="2">
    <source>
        <dbReference type="PROSITE-ProRule" id="PRU00059"/>
    </source>
</evidence>
<dbReference type="Pfam" id="PF00059">
    <property type="entry name" value="Lectin_C"/>
    <property type="match status" value="2"/>
</dbReference>
<comment type="caution">
    <text evidence="5">The sequence shown here is derived from an EMBL/GenBank/DDBJ whole genome shotgun (WGS) entry which is preliminary data.</text>
</comment>
<sequence>PDGWSQAPSDGDCFQVMDFYDMFTPGYSAHTFDEAEAYCNSRGGGLLASIHSREGAEFIMGMYCKNEGGSRNIGLKCKGDDCKWDDGSPVTYTNFQGDGPNDDGTKRCYGMDAPWFDNNGIWKEGDCGSERACWVCRIKAKAIDCVDGETEYKDGCMSVHLSPIDQKTAEASCPGGGHLVSIHSSSEKNFYTKLAVDAGANGTIYIGTQYSEGALGFTDGSYYLGGWWANGFPNTLFGNCVQMLLASEFGNQGQWTNIDCSVKQPFMCFRDGTVYVPPTAPSHPKADAKCPPIQYYSLMVSIFSPNYPLAIPSQQSCEYVIATLEGTRASVKFPSYDCQAGTYLSLIDGLNGEQPFITFTTNPPSPDRHYTATSNVLKIVFSANGTSAPIGTGWEADFSGI</sequence>
<dbReference type="InterPro" id="IPR001304">
    <property type="entry name" value="C-type_lectin-like"/>
</dbReference>
<evidence type="ECO:0000259" key="4">
    <source>
        <dbReference type="PROSITE" id="PS50041"/>
    </source>
</evidence>
<dbReference type="PROSITE" id="PS50041">
    <property type="entry name" value="C_TYPE_LECTIN_2"/>
    <property type="match status" value="2"/>
</dbReference>
<comment type="caution">
    <text evidence="2">Lacks conserved residue(s) required for the propagation of feature annotation.</text>
</comment>
<organism evidence="5 6">
    <name type="scientific">Pristionchus entomophagus</name>
    <dbReference type="NCBI Taxonomy" id="358040"/>
    <lineage>
        <taxon>Eukaryota</taxon>
        <taxon>Metazoa</taxon>
        <taxon>Ecdysozoa</taxon>
        <taxon>Nematoda</taxon>
        <taxon>Chromadorea</taxon>
        <taxon>Rhabditida</taxon>
        <taxon>Rhabditina</taxon>
        <taxon>Diplogasteromorpha</taxon>
        <taxon>Diplogasteroidea</taxon>
        <taxon>Neodiplogasteridae</taxon>
        <taxon>Pristionchus</taxon>
    </lineage>
</organism>
<dbReference type="PANTHER" id="PTHR22991">
    <property type="entry name" value="PROTEIN CBG13490"/>
    <property type="match status" value="1"/>
</dbReference>
<keyword evidence="1 2" id="KW-1015">Disulfide bond</keyword>
<dbReference type="InterPro" id="IPR035914">
    <property type="entry name" value="Sperma_CUB_dom_sf"/>
</dbReference>
<dbReference type="InterPro" id="IPR050976">
    <property type="entry name" value="Snaclec"/>
</dbReference>
<dbReference type="AlphaFoldDB" id="A0AAV5S845"/>
<evidence type="ECO:0000313" key="5">
    <source>
        <dbReference type="EMBL" id="GMS78680.1"/>
    </source>
</evidence>
<dbReference type="SUPFAM" id="SSF56436">
    <property type="entry name" value="C-type lectin-like"/>
    <property type="match status" value="2"/>
</dbReference>
<dbReference type="PROSITE" id="PS01180">
    <property type="entry name" value="CUB"/>
    <property type="match status" value="1"/>
</dbReference>
<evidence type="ECO:0000259" key="3">
    <source>
        <dbReference type="PROSITE" id="PS01180"/>
    </source>
</evidence>
<accession>A0AAV5S845</accession>
<dbReference type="SMART" id="SM00034">
    <property type="entry name" value="CLECT"/>
    <property type="match status" value="2"/>
</dbReference>
<dbReference type="Pfam" id="PF00431">
    <property type="entry name" value="CUB"/>
    <property type="match status" value="1"/>
</dbReference>
<dbReference type="CDD" id="cd00041">
    <property type="entry name" value="CUB"/>
    <property type="match status" value="1"/>
</dbReference>
<dbReference type="InterPro" id="IPR016187">
    <property type="entry name" value="CTDL_fold"/>
</dbReference>
<dbReference type="Gene3D" id="2.60.120.290">
    <property type="entry name" value="Spermadhesin, CUB domain"/>
    <property type="match status" value="1"/>
</dbReference>
<feature type="disulfide bond" evidence="2">
    <location>
        <begin position="290"/>
        <end position="317"/>
    </location>
</feature>
<dbReference type="Proteomes" id="UP001432027">
    <property type="component" value="Unassembled WGS sequence"/>
</dbReference>
<name>A0AAV5S845_9BILA</name>
<evidence type="ECO:0000256" key="1">
    <source>
        <dbReference type="ARBA" id="ARBA00023157"/>
    </source>
</evidence>
<dbReference type="InterPro" id="IPR016186">
    <property type="entry name" value="C-type_lectin-like/link_sf"/>
</dbReference>
<feature type="non-terminal residue" evidence="5">
    <location>
        <position position="1"/>
    </location>
</feature>
<dbReference type="PANTHER" id="PTHR22991:SF41">
    <property type="entry name" value="CUB DOMAIN-CONTAINING PROTEIN-RELATED"/>
    <property type="match status" value="1"/>
</dbReference>
<dbReference type="CDD" id="cd00037">
    <property type="entry name" value="CLECT"/>
    <property type="match status" value="2"/>
</dbReference>
<feature type="domain" description="C-type lectin" evidence="4">
    <location>
        <begin position="152"/>
        <end position="269"/>
    </location>
</feature>
<evidence type="ECO:0000313" key="6">
    <source>
        <dbReference type="Proteomes" id="UP001432027"/>
    </source>
</evidence>
<feature type="domain" description="C-type lectin" evidence="4">
    <location>
        <begin position="9"/>
        <end position="131"/>
    </location>
</feature>
<proteinExistence type="predicted"/>
<feature type="domain" description="CUB" evidence="3">
    <location>
        <begin position="290"/>
        <end position="401"/>
    </location>
</feature>
<dbReference type="Gene3D" id="3.10.100.10">
    <property type="entry name" value="Mannose-Binding Protein A, subunit A"/>
    <property type="match status" value="2"/>
</dbReference>
<evidence type="ECO:0008006" key="7">
    <source>
        <dbReference type="Google" id="ProtNLM"/>
    </source>
</evidence>
<reference evidence="5" key="1">
    <citation type="submission" date="2023-10" db="EMBL/GenBank/DDBJ databases">
        <title>Genome assembly of Pristionchus species.</title>
        <authorList>
            <person name="Yoshida K."/>
            <person name="Sommer R.J."/>
        </authorList>
    </citation>
    <scope>NUCLEOTIDE SEQUENCE</scope>
    <source>
        <strain evidence="5">RS0144</strain>
    </source>
</reference>
<dbReference type="SMART" id="SM00042">
    <property type="entry name" value="CUB"/>
    <property type="match status" value="1"/>
</dbReference>
<dbReference type="SUPFAM" id="SSF49854">
    <property type="entry name" value="Spermadhesin, CUB domain"/>
    <property type="match status" value="1"/>
</dbReference>
<protein>
    <recommendedName>
        <fullName evidence="7">CUB domain-containing protein</fullName>
    </recommendedName>
</protein>
<dbReference type="EMBL" id="BTSX01000001">
    <property type="protein sequence ID" value="GMS78680.1"/>
    <property type="molecule type" value="Genomic_DNA"/>
</dbReference>